<dbReference type="SUPFAM" id="SSF56317">
    <property type="entry name" value="Carbon-nitrogen hydrolase"/>
    <property type="match status" value="1"/>
</dbReference>
<evidence type="ECO:0000259" key="10">
    <source>
        <dbReference type="PROSITE" id="PS50263"/>
    </source>
</evidence>
<evidence type="ECO:0000256" key="9">
    <source>
        <dbReference type="RuleBase" id="RU003811"/>
    </source>
</evidence>
<dbReference type="SUPFAM" id="SSF52402">
    <property type="entry name" value="Adenine nucleotide alpha hydrolases-like"/>
    <property type="match status" value="1"/>
</dbReference>
<dbReference type="EMBL" id="NFHO01000004">
    <property type="protein sequence ID" value="OUN43510.1"/>
    <property type="molecule type" value="Genomic_DNA"/>
</dbReference>
<sequence length="678" mass="72833">MFTGACGTGSPDPAARDGFFRVAAATPKIRVADVQGNAEAVLACVRAAAEGGVGALALPELCLTGYTCADLFLDRALLREAEAALVWLLEETRTLPIIFIVGLPVAHAAALYNCAAVCCAGKLLGLTAKQHIPNYGEFYERRWFTPAPAEPKIVPLFAGQRDVPLGARIVYRCEDAGASSVAIGVEVCEDLWVPEPPSTAMATELGATVILNASASDEIIGKASYRRRLVSQQSARLYCAYAYADAGEGESTTDLVFAGENLVAENGSVLAKTPLFSCEMAVADVDLDRLCAERRRSTTWAPSPLSHGLSREVPFSFAAARGEAREGEGAPATAPLMLSALDINRVFPQAPFVPVDAGDLAERCEEILSLQAAGLKTRLAHTGTKRAVIGLSGGLDSTLALLVTVRVFDALGLSRDGITAASMPGFGTTVRTKTNAQTLAEALGVSFREIPIGAAVEQHFSDIGHDPAVQDVTYENSQARERTQVLMDLANQQGGFVIGTGDLSELALGWATYNGDHMSMYAVNASVPKTLVRHLVRYAAGVFGGQIEETLLDILDTPVSPELLPPTGDGQIAQRTEDLVGPYELHDFFLYYLLRFGFAPGKIFRMACRSFEGVYDRETIHSWLRVFYRRFFAQQFKRSCLPDGPKVGSVTLSPRGDWRMPSDASARLWLAEIDGLEK</sequence>
<dbReference type="eggNOG" id="COG0388">
    <property type="taxonomic scope" value="Bacteria"/>
</dbReference>
<comment type="similarity">
    <text evidence="9">Belongs to the NAD synthetase family.</text>
</comment>
<comment type="similarity">
    <text evidence="2 7 8">In the C-terminal section; belongs to the NAD synthetase family.</text>
</comment>
<evidence type="ECO:0000256" key="7">
    <source>
        <dbReference type="HAMAP-Rule" id="MF_02090"/>
    </source>
</evidence>
<feature type="active site" description="For glutaminase activity" evidence="7">
    <location>
        <position position="129"/>
    </location>
</feature>
<name>A0A1Y3UDS2_9ACTN</name>
<gene>
    <name evidence="7" type="primary">nadE</name>
    <name evidence="11" type="ORF">B5G21_04940</name>
</gene>
<dbReference type="PIRSF" id="PIRSF006630">
    <property type="entry name" value="NADS_GAT"/>
    <property type="match status" value="1"/>
</dbReference>
<feature type="domain" description="CN hydrolase" evidence="10">
    <location>
        <begin position="20"/>
        <end position="289"/>
    </location>
</feature>
<evidence type="ECO:0000256" key="6">
    <source>
        <dbReference type="ARBA" id="ARBA00023027"/>
    </source>
</evidence>
<feature type="binding site" evidence="7">
    <location>
        <position position="505"/>
    </location>
    <ligand>
        <name>deamido-NAD(+)</name>
        <dbReference type="ChEBI" id="CHEBI:58437"/>
        <note>ligand shared between two neighboring subunits</note>
    </ligand>
</feature>
<evidence type="ECO:0000256" key="1">
    <source>
        <dbReference type="ARBA" id="ARBA00005188"/>
    </source>
</evidence>
<evidence type="ECO:0000256" key="5">
    <source>
        <dbReference type="ARBA" id="ARBA00022840"/>
    </source>
</evidence>
<dbReference type="AlphaFoldDB" id="A0A1Y3UDS2"/>
<dbReference type="FunFam" id="1.10.10.1140:FF:000001">
    <property type="entry name" value="Glutamine-dependent NAD(+) synthetase"/>
    <property type="match status" value="1"/>
</dbReference>
<feature type="binding site" evidence="7">
    <location>
        <position position="135"/>
    </location>
    <ligand>
        <name>L-glutamine</name>
        <dbReference type="ChEBI" id="CHEBI:58359"/>
    </ligand>
</feature>
<dbReference type="GO" id="GO:0003952">
    <property type="term" value="F:NAD+ synthase (glutamine-hydrolyzing) activity"/>
    <property type="evidence" value="ECO:0007669"/>
    <property type="project" value="UniProtKB-UniRule"/>
</dbReference>
<dbReference type="NCBIfam" id="TIGR00552">
    <property type="entry name" value="nadE"/>
    <property type="match status" value="1"/>
</dbReference>
<dbReference type="Gene3D" id="1.10.10.1140">
    <property type="entry name" value="Glutamine-dependent NAD+ synthetase, C-terminal domain"/>
    <property type="match status" value="1"/>
</dbReference>
<dbReference type="InterPro" id="IPR014445">
    <property type="entry name" value="Gln-dep_NAD_synthase"/>
</dbReference>
<dbReference type="CDD" id="cd07570">
    <property type="entry name" value="GAT_Gln-NAD-synth"/>
    <property type="match status" value="1"/>
</dbReference>
<keyword evidence="3 7" id="KW-0436">Ligase</keyword>
<accession>A0A1Y3UDS2</accession>
<dbReference type="InterPro" id="IPR003694">
    <property type="entry name" value="NAD_synthase"/>
</dbReference>
<feature type="binding site" evidence="7">
    <location>
        <begin position="390"/>
        <end position="397"/>
    </location>
    <ligand>
        <name>ATP</name>
        <dbReference type="ChEBI" id="CHEBI:30616"/>
    </ligand>
</feature>
<feature type="active site" description="Proton acceptor; for glutaminase activity" evidence="7">
    <location>
        <position position="60"/>
    </location>
</feature>
<dbReference type="InterPro" id="IPR022310">
    <property type="entry name" value="NAD/GMP_synthase"/>
</dbReference>
<dbReference type="CDD" id="cd00553">
    <property type="entry name" value="NAD_synthase"/>
    <property type="match status" value="1"/>
</dbReference>
<evidence type="ECO:0000256" key="2">
    <source>
        <dbReference type="ARBA" id="ARBA00007145"/>
    </source>
</evidence>
<dbReference type="eggNOG" id="COG0171">
    <property type="taxonomic scope" value="Bacteria"/>
</dbReference>
<dbReference type="PANTHER" id="PTHR23090:SF9">
    <property type="entry name" value="GLUTAMINE-DEPENDENT NAD(+) SYNTHETASE"/>
    <property type="match status" value="1"/>
</dbReference>
<dbReference type="GO" id="GO:0009435">
    <property type="term" value="P:NAD+ biosynthetic process"/>
    <property type="evidence" value="ECO:0007669"/>
    <property type="project" value="UniProtKB-UniRule"/>
</dbReference>
<keyword evidence="4 7" id="KW-0547">Nucleotide-binding</keyword>
<evidence type="ECO:0000256" key="4">
    <source>
        <dbReference type="ARBA" id="ARBA00022741"/>
    </source>
</evidence>
<comment type="function">
    <text evidence="7">Catalyzes the ATP-dependent amidation of deamido-NAD to form NAD. Uses L-glutamine as a nitrogen source.</text>
</comment>
<protein>
    <recommendedName>
        <fullName evidence="7 8">Glutamine-dependent NAD(+) synthetase</fullName>
        <ecNumber evidence="7 8">6.3.5.1</ecNumber>
    </recommendedName>
    <alternativeName>
        <fullName evidence="7 8">NAD(+) synthase [glutamine-hydrolyzing]</fullName>
    </alternativeName>
</protein>
<dbReference type="Proteomes" id="UP000196560">
    <property type="component" value="Unassembled WGS sequence"/>
</dbReference>
<dbReference type="PANTHER" id="PTHR23090">
    <property type="entry name" value="NH 3 /GLUTAMINE-DEPENDENT NAD + SYNTHETASE"/>
    <property type="match status" value="1"/>
</dbReference>
<dbReference type="EC" id="6.3.5.1" evidence="7 8"/>
<reference evidence="12" key="1">
    <citation type="submission" date="2017-04" db="EMBL/GenBank/DDBJ databases">
        <title>Function of individual gut microbiota members based on whole genome sequencing of pure cultures obtained from chicken caecum.</title>
        <authorList>
            <person name="Medvecky M."/>
            <person name="Cejkova D."/>
            <person name="Polansky O."/>
            <person name="Karasova D."/>
            <person name="Kubasova T."/>
            <person name="Cizek A."/>
            <person name="Rychlik I."/>
        </authorList>
    </citation>
    <scope>NUCLEOTIDE SEQUENCE [LARGE SCALE GENOMIC DNA]</scope>
    <source>
        <strain evidence="12">An70</strain>
    </source>
</reference>
<organism evidence="11 12">
    <name type="scientific">Enorma massiliensis</name>
    <dbReference type="NCBI Taxonomy" id="1472761"/>
    <lineage>
        <taxon>Bacteria</taxon>
        <taxon>Bacillati</taxon>
        <taxon>Actinomycetota</taxon>
        <taxon>Coriobacteriia</taxon>
        <taxon>Coriobacteriales</taxon>
        <taxon>Coriobacteriaceae</taxon>
        <taxon>Enorma</taxon>
    </lineage>
</organism>
<dbReference type="GO" id="GO:0005524">
    <property type="term" value="F:ATP binding"/>
    <property type="evidence" value="ECO:0007669"/>
    <property type="project" value="UniProtKB-UniRule"/>
</dbReference>
<feature type="binding site" evidence="7">
    <location>
        <position position="476"/>
    </location>
    <ligand>
        <name>deamido-NAD(+)</name>
        <dbReference type="ChEBI" id="CHEBI:58437"/>
        <note>ligand shared between two neighboring subunits</note>
    </ligand>
</feature>
<comment type="catalytic activity">
    <reaction evidence="7 8">
        <text>deamido-NAD(+) + L-glutamine + ATP + H2O = L-glutamate + AMP + diphosphate + NAD(+) + H(+)</text>
        <dbReference type="Rhea" id="RHEA:24384"/>
        <dbReference type="ChEBI" id="CHEBI:15377"/>
        <dbReference type="ChEBI" id="CHEBI:15378"/>
        <dbReference type="ChEBI" id="CHEBI:29985"/>
        <dbReference type="ChEBI" id="CHEBI:30616"/>
        <dbReference type="ChEBI" id="CHEBI:33019"/>
        <dbReference type="ChEBI" id="CHEBI:57540"/>
        <dbReference type="ChEBI" id="CHEBI:58359"/>
        <dbReference type="ChEBI" id="CHEBI:58437"/>
        <dbReference type="ChEBI" id="CHEBI:456215"/>
        <dbReference type="EC" id="6.3.5.1"/>
    </reaction>
</comment>
<proteinExistence type="inferred from homology"/>
<keyword evidence="6 7" id="KW-0520">NAD</keyword>
<evidence type="ECO:0000256" key="8">
    <source>
        <dbReference type="PIRNR" id="PIRNR006630"/>
    </source>
</evidence>
<keyword evidence="12" id="KW-1185">Reference proteome</keyword>
<dbReference type="Gene3D" id="3.40.50.620">
    <property type="entry name" value="HUPs"/>
    <property type="match status" value="1"/>
</dbReference>
<dbReference type="HAMAP" id="MF_02090">
    <property type="entry name" value="NadE_glutamine_dep"/>
    <property type="match status" value="1"/>
</dbReference>
<dbReference type="GO" id="GO:0008795">
    <property type="term" value="F:NAD+ synthase activity"/>
    <property type="evidence" value="ECO:0007669"/>
    <property type="project" value="UniProtKB-UniRule"/>
</dbReference>
<comment type="caution">
    <text evidence="11">The sequence shown here is derived from an EMBL/GenBank/DDBJ whole genome shotgun (WGS) entry which is preliminary data.</text>
</comment>
<dbReference type="InterPro" id="IPR041856">
    <property type="entry name" value="NAD+_synth_C"/>
</dbReference>
<dbReference type="GO" id="GO:0004359">
    <property type="term" value="F:glutaminase activity"/>
    <property type="evidence" value="ECO:0007669"/>
    <property type="project" value="InterPro"/>
</dbReference>
<dbReference type="Pfam" id="PF02540">
    <property type="entry name" value="NAD_synthase"/>
    <property type="match status" value="1"/>
</dbReference>
<dbReference type="InterPro" id="IPR014729">
    <property type="entry name" value="Rossmann-like_a/b/a_fold"/>
</dbReference>
<keyword evidence="5 7" id="KW-0067">ATP-binding</keyword>
<comment type="pathway">
    <text evidence="1 7 8">Cofactor biosynthesis; NAD(+) biosynthesis; NAD(+) from deamido-NAD(+) (L-Gln route): step 1/1.</text>
</comment>
<evidence type="ECO:0000313" key="11">
    <source>
        <dbReference type="EMBL" id="OUN43510.1"/>
    </source>
</evidence>
<feature type="binding site" evidence="7">
    <location>
        <position position="637"/>
    </location>
    <ligand>
        <name>deamido-NAD(+)</name>
        <dbReference type="ChEBI" id="CHEBI:58437"/>
        <note>ligand shared between two neighboring subunits</note>
    </ligand>
</feature>
<dbReference type="Gene3D" id="3.60.110.10">
    <property type="entry name" value="Carbon-nitrogen hydrolase"/>
    <property type="match status" value="1"/>
</dbReference>
<dbReference type="InterPro" id="IPR003010">
    <property type="entry name" value="C-N_Hydrolase"/>
</dbReference>
<feature type="binding site" evidence="7">
    <location>
        <position position="500"/>
    </location>
    <ligand>
        <name>ATP</name>
        <dbReference type="ChEBI" id="CHEBI:30616"/>
    </ligand>
</feature>
<dbReference type="NCBIfam" id="NF002730">
    <property type="entry name" value="PRK02628.1"/>
    <property type="match status" value="1"/>
</dbReference>
<evidence type="ECO:0000313" key="12">
    <source>
        <dbReference type="Proteomes" id="UP000196560"/>
    </source>
</evidence>
<dbReference type="Pfam" id="PF00795">
    <property type="entry name" value="CN_hydrolase"/>
    <property type="match status" value="1"/>
</dbReference>
<dbReference type="InterPro" id="IPR036526">
    <property type="entry name" value="C-N_Hydrolase_sf"/>
</dbReference>
<feature type="binding site" evidence="7">
    <location>
        <begin position="510"/>
        <end position="513"/>
    </location>
    <ligand>
        <name>deamido-NAD(+)</name>
        <dbReference type="ChEBI" id="CHEBI:58437"/>
        <note>ligand shared between two neighboring subunits</note>
    </ligand>
</feature>
<dbReference type="UniPathway" id="UPA00253">
    <property type="reaction ID" value="UER00334"/>
</dbReference>
<feature type="active site" description="Nucleophile; for glutaminase activity" evidence="7">
    <location>
        <position position="188"/>
    </location>
</feature>
<dbReference type="GO" id="GO:0005737">
    <property type="term" value="C:cytoplasm"/>
    <property type="evidence" value="ECO:0007669"/>
    <property type="project" value="InterPro"/>
</dbReference>
<dbReference type="STRING" id="1118060.GCA_000311845_00772"/>
<dbReference type="PROSITE" id="PS50263">
    <property type="entry name" value="CN_HYDROLASE"/>
    <property type="match status" value="1"/>
</dbReference>
<feature type="binding site" evidence="7">
    <location>
        <position position="222"/>
    </location>
    <ligand>
        <name>L-glutamine</name>
        <dbReference type="ChEBI" id="CHEBI:58359"/>
    </ligand>
</feature>
<evidence type="ECO:0000256" key="3">
    <source>
        <dbReference type="ARBA" id="ARBA00022598"/>
    </source>
</evidence>
<feature type="binding site" evidence="7">
    <location>
        <position position="216"/>
    </location>
    <ligand>
        <name>L-glutamine</name>
        <dbReference type="ChEBI" id="CHEBI:58359"/>
    </ligand>
</feature>